<proteinExistence type="predicted"/>
<dbReference type="Proteomes" id="UP000034181">
    <property type="component" value="Unassembled WGS sequence"/>
</dbReference>
<comment type="caution">
    <text evidence="1">The sequence shown here is derived from an EMBL/GenBank/DDBJ whole genome shotgun (WGS) entry which is preliminary data.</text>
</comment>
<evidence type="ECO:0000313" key="2">
    <source>
        <dbReference type="Proteomes" id="UP000034181"/>
    </source>
</evidence>
<dbReference type="GO" id="GO:0003676">
    <property type="term" value="F:nucleic acid binding"/>
    <property type="evidence" value="ECO:0007669"/>
    <property type="project" value="InterPro"/>
</dbReference>
<organism evidence="1 2">
    <name type="scientific">Candidatus Woesebacteria bacterium GW2011_GWB1_38_5b</name>
    <dbReference type="NCBI Taxonomy" id="1618569"/>
    <lineage>
        <taxon>Bacteria</taxon>
        <taxon>Candidatus Woeseibacteriota</taxon>
    </lineage>
</organism>
<dbReference type="AlphaFoldDB" id="A0A0G0K366"/>
<name>A0A0G0K366_9BACT</name>
<reference evidence="1 2" key="1">
    <citation type="journal article" date="2015" name="Nature">
        <title>rRNA introns, odd ribosomes, and small enigmatic genomes across a large radiation of phyla.</title>
        <authorList>
            <person name="Brown C.T."/>
            <person name="Hug L.A."/>
            <person name="Thomas B.C."/>
            <person name="Sharon I."/>
            <person name="Castelle C.J."/>
            <person name="Singh A."/>
            <person name="Wilkins M.J."/>
            <person name="Williams K.H."/>
            <person name="Banfield J.F."/>
        </authorList>
    </citation>
    <scope>NUCLEOTIDE SEQUENCE [LARGE SCALE GENOMIC DNA]</scope>
</reference>
<dbReference type="EMBL" id="LBUZ01000040">
    <property type="protein sequence ID" value="KKQ74128.1"/>
    <property type="molecule type" value="Genomic_DNA"/>
</dbReference>
<gene>
    <name evidence="1" type="ORF">US96_C0040G0020</name>
</gene>
<dbReference type="InterPro" id="IPR011856">
    <property type="entry name" value="tRNA_endonuc-like_dom_sf"/>
</dbReference>
<dbReference type="Gene3D" id="3.40.1350.10">
    <property type="match status" value="1"/>
</dbReference>
<accession>A0A0G0K366</accession>
<sequence length="101" mass="11172">MLVTNTKITKDALDYAHCEGIRVLGWNYPGGESLRDLIEKHKLYPVTVLTSLSLSQKQNLLEAGIVLVKQICLDKTLVDKGNIPPNLKGEIIKESALICNL</sequence>
<protein>
    <submittedName>
        <fullName evidence="1">Uncharacterized protein</fullName>
    </submittedName>
</protein>
<evidence type="ECO:0000313" key="1">
    <source>
        <dbReference type="EMBL" id="KKQ74128.1"/>
    </source>
</evidence>